<dbReference type="EMBL" id="CAJZBQ010000047">
    <property type="protein sequence ID" value="CAG9329436.1"/>
    <property type="molecule type" value="Genomic_DNA"/>
</dbReference>
<name>A0AAU9K8H4_9CILI</name>
<organism evidence="1 2">
    <name type="scientific">Blepharisma stoltei</name>
    <dbReference type="NCBI Taxonomy" id="1481888"/>
    <lineage>
        <taxon>Eukaryota</taxon>
        <taxon>Sar</taxon>
        <taxon>Alveolata</taxon>
        <taxon>Ciliophora</taxon>
        <taxon>Postciliodesmatophora</taxon>
        <taxon>Heterotrichea</taxon>
        <taxon>Heterotrichida</taxon>
        <taxon>Blepharismidae</taxon>
        <taxon>Blepharisma</taxon>
    </lineage>
</organism>
<gene>
    <name evidence="1" type="ORF">BSTOLATCC_MIC48256</name>
</gene>
<dbReference type="AlphaFoldDB" id="A0AAU9K8H4"/>
<evidence type="ECO:0000313" key="2">
    <source>
        <dbReference type="Proteomes" id="UP001162131"/>
    </source>
</evidence>
<proteinExistence type="predicted"/>
<evidence type="ECO:0000313" key="1">
    <source>
        <dbReference type="EMBL" id="CAG9329436.1"/>
    </source>
</evidence>
<protein>
    <submittedName>
        <fullName evidence="1">Uncharacterized protein</fullName>
    </submittedName>
</protein>
<sequence length="125" mass="14151">MIISQRPILQQSASILNLKQLILKAKPSSFKSGTLQGKNDLGPSLRLIIKAPWGSSSLMIVQMRSHLTIYVTGCNKSKCTPMKTWPRYWWGTSVTDLIRKSAQNKEKHWQGSWGSNFLKPVPKQI</sequence>
<dbReference type="Proteomes" id="UP001162131">
    <property type="component" value="Unassembled WGS sequence"/>
</dbReference>
<accession>A0AAU9K8H4</accession>
<keyword evidence="2" id="KW-1185">Reference proteome</keyword>
<reference evidence="1" key="1">
    <citation type="submission" date="2021-09" db="EMBL/GenBank/DDBJ databases">
        <authorList>
            <consortium name="AG Swart"/>
            <person name="Singh M."/>
            <person name="Singh A."/>
            <person name="Seah K."/>
            <person name="Emmerich C."/>
        </authorList>
    </citation>
    <scope>NUCLEOTIDE SEQUENCE</scope>
    <source>
        <strain evidence="1">ATCC30299</strain>
    </source>
</reference>
<comment type="caution">
    <text evidence="1">The sequence shown here is derived from an EMBL/GenBank/DDBJ whole genome shotgun (WGS) entry which is preliminary data.</text>
</comment>